<evidence type="ECO:0000256" key="1">
    <source>
        <dbReference type="ARBA" id="ARBA00004323"/>
    </source>
</evidence>
<evidence type="ECO:0000256" key="4">
    <source>
        <dbReference type="ARBA" id="ARBA00023180"/>
    </source>
</evidence>
<keyword evidence="3" id="KW-0808">Transferase</keyword>
<protein>
    <recommendedName>
        <fullName evidence="6">Glycosyltransferase 61 catalytic domain-containing protein</fullName>
    </recommendedName>
</protein>
<gene>
    <name evidence="7" type="ORF">HUJ06_021884</name>
</gene>
<dbReference type="GO" id="GO:0016763">
    <property type="term" value="F:pentosyltransferase activity"/>
    <property type="evidence" value="ECO:0007669"/>
    <property type="project" value="UniProtKB-ARBA"/>
</dbReference>
<dbReference type="EMBL" id="DUZY01000001">
    <property type="protein sequence ID" value="DAD20421.1"/>
    <property type="molecule type" value="Genomic_DNA"/>
</dbReference>
<dbReference type="Proteomes" id="UP000607653">
    <property type="component" value="Unassembled WGS sequence"/>
</dbReference>
<evidence type="ECO:0000313" key="7">
    <source>
        <dbReference type="EMBL" id="DAD20421.1"/>
    </source>
</evidence>
<sequence>MANESPRLAFCTVSCLALLLLPLLYAVLFQSDISSVDLWEHRLAGWGERFVVSSRDVDGDTGIIEEEDPLKFYLRRLVRGRNRVELDTIGFSCDSDLHSDVCVANQPVKIDLRTITVHLESSNQILPNLRHTVRPYAKKGDENSMKQVTPVEIRTPNSYSPPRCDITHEVPAAIFSSGGLTGNLFHEFNEIIIPLFITCRHFRSRIRFIITDFKPWWVRKFGPYLSKLSRYGIINSGKDDRVHCFPGAVIGLKYHDNLSCNTSSIPGGYSMLDFKRFLRESFNLKTKHEFEIEKLNLIIISRRNSMKFLNEGDMVRVAKELGFRVTVISPGRKSNLQKMSELVNSCSVLVGAHGTGLTNAVFLPAGAVLVQVVPWGLDRPSNAHFGGPVRQMGLHYIEYRISPDESTLVEIYGRDHPVITDSASLYGQDLRLKIDRFKETLEHALYLLGRLSPN</sequence>
<keyword evidence="2" id="KW-0328">Glycosyltransferase</keyword>
<dbReference type="Pfam" id="PF04577">
    <property type="entry name" value="Glyco_transf_61"/>
    <property type="match status" value="1"/>
</dbReference>
<organism evidence="7 8">
    <name type="scientific">Nelumbo nucifera</name>
    <name type="common">Sacred lotus</name>
    <dbReference type="NCBI Taxonomy" id="4432"/>
    <lineage>
        <taxon>Eukaryota</taxon>
        <taxon>Viridiplantae</taxon>
        <taxon>Streptophyta</taxon>
        <taxon>Embryophyta</taxon>
        <taxon>Tracheophyta</taxon>
        <taxon>Spermatophyta</taxon>
        <taxon>Magnoliopsida</taxon>
        <taxon>Proteales</taxon>
        <taxon>Nelumbonaceae</taxon>
        <taxon>Nelumbo</taxon>
    </lineage>
</organism>
<name>A0A822XMI3_NELNU</name>
<dbReference type="AlphaFoldDB" id="A0A822XMI3"/>
<keyword evidence="4" id="KW-0325">Glycoprotein</keyword>
<dbReference type="InterPro" id="IPR007657">
    <property type="entry name" value="Glycosyltransferase_61"/>
</dbReference>
<evidence type="ECO:0000259" key="6">
    <source>
        <dbReference type="Pfam" id="PF04577"/>
    </source>
</evidence>
<keyword evidence="8" id="KW-1185">Reference proteome</keyword>
<comment type="subcellular location">
    <subcellularLocation>
        <location evidence="1">Golgi apparatus membrane</location>
        <topology evidence="1">Single-pass type II membrane protein</topology>
    </subcellularLocation>
</comment>
<feature type="domain" description="Glycosyltransferase 61 catalytic" evidence="6">
    <location>
        <begin position="275"/>
        <end position="370"/>
    </location>
</feature>
<proteinExistence type="predicted"/>
<dbReference type="PANTHER" id="PTHR20961:SF108">
    <property type="entry name" value="GLYCOSYLTRANSFERASE"/>
    <property type="match status" value="1"/>
</dbReference>
<accession>A0A822XMI3</accession>
<evidence type="ECO:0000256" key="3">
    <source>
        <dbReference type="ARBA" id="ARBA00022679"/>
    </source>
</evidence>
<dbReference type="InterPro" id="IPR049625">
    <property type="entry name" value="Glyco_transf_61_cat"/>
</dbReference>
<dbReference type="GO" id="GO:0000139">
    <property type="term" value="C:Golgi membrane"/>
    <property type="evidence" value="ECO:0007669"/>
    <property type="project" value="UniProtKB-SubCell"/>
</dbReference>
<feature type="chain" id="PRO_5032871385" description="Glycosyltransferase 61 catalytic domain-containing protein" evidence="5">
    <location>
        <begin position="27"/>
        <end position="454"/>
    </location>
</feature>
<evidence type="ECO:0000256" key="5">
    <source>
        <dbReference type="SAM" id="SignalP"/>
    </source>
</evidence>
<evidence type="ECO:0000256" key="2">
    <source>
        <dbReference type="ARBA" id="ARBA00022676"/>
    </source>
</evidence>
<evidence type="ECO:0000313" key="8">
    <source>
        <dbReference type="Proteomes" id="UP000607653"/>
    </source>
</evidence>
<feature type="signal peptide" evidence="5">
    <location>
        <begin position="1"/>
        <end position="26"/>
    </location>
</feature>
<reference evidence="7 8" key="1">
    <citation type="journal article" date="2020" name="Mol. Biol. Evol.">
        <title>Distinct Expression and Methylation Patterns for Genes with Different Fates following a Single Whole-Genome Duplication in Flowering Plants.</title>
        <authorList>
            <person name="Shi T."/>
            <person name="Rahmani R.S."/>
            <person name="Gugger P.F."/>
            <person name="Wang M."/>
            <person name="Li H."/>
            <person name="Zhang Y."/>
            <person name="Li Z."/>
            <person name="Wang Q."/>
            <person name="Van de Peer Y."/>
            <person name="Marchal K."/>
            <person name="Chen J."/>
        </authorList>
    </citation>
    <scope>NUCLEOTIDE SEQUENCE [LARGE SCALE GENOMIC DNA]</scope>
    <source>
        <tissue evidence="7">Leaf</tissue>
    </source>
</reference>
<keyword evidence="5" id="KW-0732">Signal</keyword>
<comment type="caution">
    <text evidence="7">The sequence shown here is derived from an EMBL/GenBank/DDBJ whole genome shotgun (WGS) entry which is preliminary data.</text>
</comment>
<dbReference type="PANTHER" id="PTHR20961">
    <property type="entry name" value="GLYCOSYLTRANSFERASE"/>
    <property type="match status" value="1"/>
</dbReference>